<dbReference type="NCBIfam" id="NF008931">
    <property type="entry name" value="PRK12288.1"/>
    <property type="match status" value="1"/>
</dbReference>
<dbReference type="Gene3D" id="1.10.40.50">
    <property type="entry name" value="Probable gtpase engc, domain 3"/>
    <property type="match status" value="1"/>
</dbReference>
<keyword evidence="3" id="KW-0694">RNA-binding</keyword>
<comment type="subunit">
    <text evidence="3">Monomer. Associates with 30S ribosomal subunit, binds 16S rRNA.</text>
</comment>
<organism evidence="7 8">
    <name type="scientific">Aliidiomarina taiwanensis</name>
    <dbReference type="NCBI Taxonomy" id="946228"/>
    <lineage>
        <taxon>Bacteria</taxon>
        <taxon>Pseudomonadati</taxon>
        <taxon>Pseudomonadota</taxon>
        <taxon>Gammaproteobacteria</taxon>
        <taxon>Alteromonadales</taxon>
        <taxon>Idiomarinaceae</taxon>
        <taxon>Aliidiomarina</taxon>
    </lineage>
</organism>
<dbReference type="Pfam" id="PF03193">
    <property type="entry name" value="RsgA_GTPase"/>
    <property type="match status" value="1"/>
</dbReference>
<evidence type="ECO:0000313" key="7">
    <source>
        <dbReference type="EMBL" id="RUO38901.1"/>
    </source>
</evidence>
<dbReference type="Proteomes" id="UP000286976">
    <property type="component" value="Unassembled WGS sequence"/>
</dbReference>
<keyword evidence="3" id="KW-0963">Cytoplasm</keyword>
<dbReference type="GO" id="GO:0042274">
    <property type="term" value="P:ribosomal small subunit biogenesis"/>
    <property type="evidence" value="ECO:0007669"/>
    <property type="project" value="UniProtKB-UniRule"/>
</dbReference>
<sequence length="339" mass="37717">MGQKRKLTKGQQRRIHANQAKRLARRDTEETQVWSEEQLGPLQPGRVVSRFGQHADILDADANIYRCNIRRAVQSLVTGDKVAWRKAPTQEQGMQGVVEAVEERESELCRPDIYDGLKPVAANIEQIFIVSSPQPAFSDQIIDRYLVACEDAGIQPIIVMNKTDLMTPDEAEFIQERLSVYQRMGYSVVRASAATGEGIEELRQCFIGKISVLVGQSGVGKSSLIDKTLPEVSLLIGDISVNSGLGQHTTTVARWYPLNEGGALIDSPGIREFGLWHMSAERITQGFVDFHPFLGTCKFRDCRHDTDPGCALQQAVAEGKLDARRLANFHRIIDSLEKS</sequence>
<dbReference type="PANTHER" id="PTHR32120">
    <property type="entry name" value="SMALL RIBOSOMAL SUBUNIT BIOGENESIS GTPASE RSGA"/>
    <property type="match status" value="1"/>
</dbReference>
<feature type="domain" description="CP-type G" evidence="6">
    <location>
        <begin position="114"/>
        <end position="273"/>
    </location>
</feature>
<reference evidence="7 8" key="1">
    <citation type="journal article" date="2011" name="Front. Microbiol.">
        <title>Genomic signatures of strain selection and enhancement in Bacillus atrophaeus var. globigii, a historical biowarfare simulant.</title>
        <authorList>
            <person name="Gibbons H.S."/>
            <person name="Broomall S.M."/>
            <person name="McNew L.A."/>
            <person name="Daligault H."/>
            <person name="Chapman C."/>
            <person name="Bruce D."/>
            <person name="Karavis M."/>
            <person name="Krepps M."/>
            <person name="McGregor P.A."/>
            <person name="Hong C."/>
            <person name="Park K.H."/>
            <person name="Akmal A."/>
            <person name="Feldman A."/>
            <person name="Lin J.S."/>
            <person name="Chang W.E."/>
            <person name="Higgs B.W."/>
            <person name="Demirev P."/>
            <person name="Lindquist J."/>
            <person name="Liem A."/>
            <person name="Fochler E."/>
            <person name="Read T.D."/>
            <person name="Tapia R."/>
            <person name="Johnson S."/>
            <person name="Bishop-Lilly K.A."/>
            <person name="Detter C."/>
            <person name="Han C."/>
            <person name="Sozhamannan S."/>
            <person name="Rosenzweig C.N."/>
            <person name="Skowronski E.W."/>
        </authorList>
    </citation>
    <scope>NUCLEOTIDE SEQUENCE [LARGE SCALE GENOMIC DNA]</scope>
    <source>
        <strain evidence="7 8">AIT1</strain>
    </source>
</reference>
<dbReference type="GO" id="GO:0046872">
    <property type="term" value="F:metal ion binding"/>
    <property type="evidence" value="ECO:0007669"/>
    <property type="project" value="UniProtKB-KW"/>
</dbReference>
<feature type="binding site" evidence="3">
    <location>
        <position position="304"/>
    </location>
    <ligand>
        <name>Zn(2+)</name>
        <dbReference type="ChEBI" id="CHEBI:29105"/>
    </ligand>
</feature>
<feature type="compositionally biased region" description="Basic residues" evidence="4">
    <location>
        <begin position="1"/>
        <end position="16"/>
    </location>
</feature>
<dbReference type="AlphaFoldDB" id="A0A432WYZ0"/>
<dbReference type="PANTHER" id="PTHR32120:SF11">
    <property type="entry name" value="SMALL RIBOSOMAL SUBUNIT BIOGENESIS GTPASE RSGA 1, MITOCHONDRIAL-RELATED"/>
    <property type="match status" value="1"/>
</dbReference>
<evidence type="ECO:0000256" key="4">
    <source>
        <dbReference type="SAM" id="MobiDB-lite"/>
    </source>
</evidence>
<dbReference type="OrthoDB" id="9809485at2"/>
<dbReference type="RefSeq" id="WP_126758013.1">
    <property type="nucleotide sequence ID" value="NZ_PIPQ01000008.1"/>
</dbReference>
<dbReference type="GO" id="GO:0019843">
    <property type="term" value="F:rRNA binding"/>
    <property type="evidence" value="ECO:0007669"/>
    <property type="project" value="UniProtKB-KW"/>
</dbReference>
<comment type="subcellular location">
    <subcellularLocation>
        <location evidence="3">Cytoplasm</location>
    </subcellularLocation>
</comment>
<dbReference type="GO" id="GO:0005525">
    <property type="term" value="F:GTP binding"/>
    <property type="evidence" value="ECO:0007669"/>
    <property type="project" value="UniProtKB-UniRule"/>
</dbReference>
<dbReference type="SUPFAM" id="SSF52540">
    <property type="entry name" value="P-loop containing nucleoside triphosphate hydrolases"/>
    <property type="match status" value="1"/>
</dbReference>
<dbReference type="InterPro" id="IPR004881">
    <property type="entry name" value="Ribosome_biogen_GTPase_RsgA"/>
</dbReference>
<comment type="function">
    <text evidence="3">One of several proteins that assist in the late maturation steps of the functional core of the 30S ribosomal subunit. Helps release RbfA from mature subunits. May play a role in the assembly of ribosomal proteins into the subunit. Circularly permuted GTPase that catalyzes slow GTP hydrolysis, GTPase activity is stimulated by the 30S ribosomal subunit.</text>
</comment>
<dbReference type="InterPro" id="IPR027417">
    <property type="entry name" value="P-loop_NTPase"/>
</dbReference>
<evidence type="ECO:0000256" key="3">
    <source>
        <dbReference type="HAMAP-Rule" id="MF_01820"/>
    </source>
</evidence>
<dbReference type="EMBL" id="PIPQ01000008">
    <property type="protein sequence ID" value="RUO38901.1"/>
    <property type="molecule type" value="Genomic_DNA"/>
</dbReference>
<feature type="binding site" evidence="3">
    <location>
        <begin position="161"/>
        <end position="164"/>
    </location>
    <ligand>
        <name>GTP</name>
        <dbReference type="ChEBI" id="CHEBI:37565"/>
    </ligand>
</feature>
<dbReference type="GO" id="GO:0005737">
    <property type="term" value="C:cytoplasm"/>
    <property type="evidence" value="ECO:0007669"/>
    <property type="project" value="UniProtKB-SubCell"/>
</dbReference>
<evidence type="ECO:0000256" key="1">
    <source>
        <dbReference type="ARBA" id="ARBA00022741"/>
    </source>
</evidence>
<keyword evidence="3" id="KW-0699">rRNA-binding</keyword>
<keyword evidence="1 3" id="KW-0547">Nucleotide-binding</keyword>
<dbReference type="PROSITE" id="PS51721">
    <property type="entry name" value="G_CP"/>
    <property type="match status" value="1"/>
</dbReference>
<evidence type="ECO:0000259" key="6">
    <source>
        <dbReference type="PROSITE" id="PS51721"/>
    </source>
</evidence>
<dbReference type="InterPro" id="IPR030378">
    <property type="entry name" value="G_CP_dom"/>
</dbReference>
<protein>
    <recommendedName>
        <fullName evidence="3">Small ribosomal subunit biogenesis GTPase RsgA</fullName>
        <ecNumber evidence="3">3.6.1.-</ecNumber>
    </recommendedName>
</protein>
<dbReference type="InterPro" id="IPR010914">
    <property type="entry name" value="RsgA_GTPase_dom"/>
</dbReference>
<dbReference type="CDD" id="cd01854">
    <property type="entry name" value="YjeQ_EngC"/>
    <property type="match status" value="1"/>
</dbReference>
<dbReference type="InterPro" id="IPR012340">
    <property type="entry name" value="NA-bd_OB-fold"/>
</dbReference>
<feature type="binding site" evidence="3">
    <location>
        <position position="302"/>
    </location>
    <ligand>
        <name>Zn(2+)</name>
        <dbReference type="ChEBI" id="CHEBI:29105"/>
    </ligand>
</feature>
<name>A0A432WYZ0_9GAMM</name>
<feature type="domain" description="EngC GTPase" evidence="5">
    <location>
        <begin position="122"/>
        <end position="271"/>
    </location>
</feature>
<proteinExistence type="inferred from homology"/>
<dbReference type="Gene3D" id="2.40.50.140">
    <property type="entry name" value="Nucleic acid-binding proteins"/>
    <property type="match status" value="1"/>
</dbReference>
<dbReference type="PROSITE" id="PS50936">
    <property type="entry name" value="ENGC_GTPASE"/>
    <property type="match status" value="1"/>
</dbReference>
<keyword evidence="3" id="KW-0862">Zinc</keyword>
<comment type="similarity">
    <text evidence="3">Belongs to the TRAFAC class YlqF/YawG GTPase family. RsgA subfamily.</text>
</comment>
<dbReference type="NCBIfam" id="TIGR00157">
    <property type="entry name" value="ribosome small subunit-dependent GTPase A"/>
    <property type="match status" value="1"/>
</dbReference>
<dbReference type="Gene3D" id="3.40.50.300">
    <property type="entry name" value="P-loop containing nucleotide triphosphate hydrolases"/>
    <property type="match status" value="1"/>
</dbReference>
<accession>A0A432WYZ0</accession>
<keyword evidence="2 3" id="KW-0342">GTP-binding</keyword>
<dbReference type="EC" id="3.6.1.-" evidence="3"/>
<keyword evidence="3" id="KW-0479">Metal-binding</keyword>
<feature type="binding site" evidence="3">
    <location>
        <begin position="215"/>
        <end position="223"/>
    </location>
    <ligand>
        <name>GTP</name>
        <dbReference type="ChEBI" id="CHEBI:37565"/>
    </ligand>
</feature>
<feature type="binding site" evidence="3">
    <location>
        <position position="310"/>
    </location>
    <ligand>
        <name>Zn(2+)</name>
        <dbReference type="ChEBI" id="CHEBI:29105"/>
    </ligand>
</feature>
<keyword evidence="3" id="KW-0378">Hydrolase</keyword>
<keyword evidence="3" id="KW-0690">Ribosome biogenesis</keyword>
<feature type="region of interest" description="Disordered" evidence="4">
    <location>
        <begin position="1"/>
        <end position="32"/>
    </location>
</feature>
<evidence type="ECO:0000259" key="5">
    <source>
        <dbReference type="PROSITE" id="PS50936"/>
    </source>
</evidence>
<dbReference type="HAMAP" id="MF_01820">
    <property type="entry name" value="GTPase_RsgA"/>
    <property type="match status" value="1"/>
</dbReference>
<keyword evidence="8" id="KW-1185">Reference proteome</keyword>
<comment type="cofactor">
    <cofactor evidence="3">
        <name>Zn(2+)</name>
        <dbReference type="ChEBI" id="CHEBI:29105"/>
    </cofactor>
    <text evidence="3">Binds 1 zinc ion per subunit.</text>
</comment>
<feature type="binding site" evidence="3">
    <location>
        <position position="297"/>
    </location>
    <ligand>
        <name>Zn(2+)</name>
        <dbReference type="ChEBI" id="CHEBI:29105"/>
    </ligand>
</feature>
<evidence type="ECO:0000313" key="8">
    <source>
        <dbReference type="Proteomes" id="UP000286976"/>
    </source>
</evidence>
<comment type="caution">
    <text evidence="7">The sequence shown here is derived from an EMBL/GenBank/DDBJ whole genome shotgun (WGS) entry which is preliminary data.</text>
</comment>
<gene>
    <name evidence="3" type="primary">rsgA</name>
    <name evidence="7" type="ORF">CWE15_10370</name>
</gene>
<dbReference type="GO" id="GO:0003924">
    <property type="term" value="F:GTPase activity"/>
    <property type="evidence" value="ECO:0007669"/>
    <property type="project" value="UniProtKB-UniRule"/>
</dbReference>
<evidence type="ECO:0000256" key="2">
    <source>
        <dbReference type="ARBA" id="ARBA00023134"/>
    </source>
</evidence>